<feature type="binding site" evidence="1">
    <location>
        <position position="48"/>
    </location>
    <ligand>
        <name>Mg(2+)</name>
        <dbReference type="ChEBI" id="CHEBI:18420"/>
        <label>4</label>
    </ligand>
</feature>
<keyword evidence="1" id="KW-0808">Transferase</keyword>
<keyword evidence="1" id="KW-0784">Thiamine biosynthesis</keyword>
<feature type="binding site" evidence="1">
    <location>
        <position position="98"/>
    </location>
    <ligand>
        <name>Mg(2+)</name>
        <dbReference type="ChEBI" id="CHEBI:18420"/>
        <label>4</label>
    </ligand>
</feature>
<protein>
    <recommendedName>
        <fullName evidence="1">Thiamine-monophosphate kinase</fullName>
        <shortName evidence="1">TMP kinase</shortName>
        <shortName evidence="1">Thiamine-phosphate kinase</shortName>
        <ecNumber evidence="1">2.7.4.16</ecNumber>
    </recommendedName>
</protein>
<keyword evidence="1 3" id="KW-0418">Kinase</keyword>
<feature type="binding site" evidence="1">
    <location>
        <begin position="148"/>
        <end position="149"/>
    </location>
    <ligand>
        <name>ATP</name>
        <dbReference type="ChEBI" id="CHEBI:30616"/>
    </ligand>
</feature>
<dbReference type="EC" id="2.7.4.16" evidence="1"/>
<feature type="binding site" evidence="1">
    <location>
        <position position="242"/>
    </location>
    <ligand>
        <name>Mg(2+)</name>
        <dbReference type="ChEBI" id="CHEBI:18420"/>
        <label>3</label>
    </ligand>
</feature>
<comment type="catalytic activity">
    <reaction evidence="1">
        <text>thiamine phosphate + ATP = thiamine diphosphate + ADP</text>
        <dbReference type="Rhea" id="RHEA:15913"/>
        <dbReference type="ChEBI" id="CHEBI:30616"/>
        <dbReference type="ChEBI" id="CHEBI:37575"/>
        <dbReference type="ChEBI" id="CHEBI:58937"/>
        <dbReference type="ChEBI" id="CHEBI:456216"/>
        <dbReference type="EC" id="2.7.4.16"/>
    </reaction>
</comment>
<dbReference type="GO" id="GO:0009228">
    <property type="term" value="P:thiamine biosynthetic process"/>
    <property type="evidence" value="ECO:0007669"/>
    <property type="project" value="UniProtKB-KW"/>
</dbReference>
<comment type="function">
    <text evidence="1">Catalyzes the ATP-dependent phosphorylation of thiamine-monophosphate (TMP) to form thiamine-pyrophosphate (TPP), the active form of vitamin B1.</text>
</comment>
<dbReference type="HAMAP" id="MF_02128">
    <property type="entry name" value="TMP_kinase"/>
    <property type="match status" value="1"/>
</dbReference>
<keyword evidence="1" id="KW-0460">Magnesium</keyword>
<feature type="binding site" evidence="1">
    <location>
        <position position="71"/>
    </location>
    <ligand>
        <name>substrate</name>
    </ligand>
</feature>
<evidence type="ECO:0000313" key="4">
    <source>
        <dbReference type="Proteomes" id="UP000031196"/>
    </source>
</evidence>
<dbReference type="AlphaFoldDB" id="A0A0B4EHE7"/>
<evidence type="ECO:0000259" key="2">
    <source>
        <dbReference type="Pfam" id="PF00586"/>
    </source>
</evidence>
<dbReference type="NCBIfam" id="TIGR01379">
    <property type="entry name" value="thiL"/>
    <property type="match status" value="1"/>
</dbReference>
<name>A0A0B4EHE7_PSEPS</name>
<feature type="domain" description="PurM-like N-terminal" evidence="2">
    <location>
        <begin position="46"/>
        <end position="165"/>
    </location>
</feature>
<comment type="caution">
    <text evidence="3">The sequence shown here is derived from an EMBL/GenBank/DDBJ whole genome shotgun (WGS) entry which is preliminary data.</text>
</comment>
<dbReference type="InterPro" id="IPR006283">
    <property type="entry name" value="ThiL-like"/>
</dbReference>
<dbReference type="Pfam" id="PF00586">
    <property type="entry name" value="AIRS"/>
    <property type="match status" value="1"/>
</dbReference>
<comment type="similarity">
    <text evidence="1">Belongs to the thiamine-monophosphate kinase family.</text>
</comment>
<keyword evidence="1" id="KW-0479">Metal-binding</keyword>
<feature type="binding site" evidence="1">
    <location>
        <position position="98"/>
    </location>
    <ligand>
        <name>Mg(2+)</name>
        <dbReference type="ChEBI" id="CHEBI:18420"/>
        <label>2</label>
    </ligand>
</feature>
<sequence length="348" mass="35704">MPEDLRNRVDRQPTIAGLSEADLLARIFPRLRMAESHTSSTLLGPGDDAAIVAAPDGRTLISIDTQVQDQDFRLQWPNGYRTTGFDVGWKAAAQNLSDINAMGARATSMVVSLTLPVDTPVKWVEDLADGLTAAIRGLGATQCSVAGGDLGRGSEISVTVAVLGTLDGGSPVLRSGARAGDTLALAGTAGHAAAGLALLESDVPVDSLGPAERVFLDLQSRPRPPLDAGPEARAAGATAMLDISDGLLRDGRRLAQASNVMVALDPGRLEQLAARLAPAADLLGADAGQWVLGGGEDHGLLATFPAGVQLPPGFTAIGSIHAFGTDDGPGVLMAGRPADTGGWDHFAH</sequence>
<accession>A0A0B4EHE7</accession>
<evidence type="ECO:0000256" key="1">
    <source>
        <dbReference type="HAMAP-Rule" id="MF_02128"/>
    </source>
</evidence>
<feature type="binding site" evidence="1">
    <location>
        <position position="174"/>
    </location>
    <ligand>
        <name>ATP</name>
        <dbReference type="ChEBI" id="CHEBI:30616"/>
    </ligand>
</feature>
<comment type="pathway">
    <text evidence="1">Cofactor biosynthesis; thiamine diphosphate biosynthesis; thiamine diphosphate from thiamine phosphate: step 1/1.</text>
</comment>
<organism evidence="3 4">
    <name type="scientific">Pseudarthrobacter phenanthrenivorans</name>
    <name type="common">Arthrobacter phenanthrenivorans</name>
    <dbReference type="NCBI Taxonomy" id="361575"/>
    <lineage>
        <taxon>Bacteria</taxon>
        <taxon>Bacillati</taxon>
        <taxon>Actinomycetota</taxon>
        <taxon>Actinomycetes</taxon>
        <taxon>Micrococcales</taxon>
        <taxon>Micrococcaceae</taxon>
        <taxon>Pseudarthrobacter</taxon>
    </lineage>
</organism>
<reference evidence="3 4" key="1">
    <citation type="submission" date="2014-12" db="EMBL/GenBank/DDBJ databases">
        <title>Genome sequencing of Arthrobacter phenanthrenivorans SWC37.</title>
        <authorList>
            <person name="Tan P.W."/>
            <person name="Chan K.-G."/>
        </authorList>
    </citation>
    <scope>NUCLEOTIDE SEQUENCE [LARGE SCALE GENOMIC DNA]</scope>
    <source>
        <strain evidence="3 4">SWC37</strain>
    </source>
</reference>
<dbReference type="CDD" id="cd02194">
    <property type="entry name" value="ThiL"/>
    <property type="match status" value="1"/>
</dbReference>
<comment type="miscellaneous">
    <text evidence="1">Reaction mechanism of ThiL seems to utilize a direct, inline transfer of the gamma-phosphate of ATP to TMP rather than a phosphorylated enzyme intermediate.</text>
</comment>
<dbReference type="Proteomes" id="UP000031196">
    <property type="component" value="Unassembled WGS sequence"/>
</dbReference>
<feature type="binding site" evidence="1">
    <location>
        <position position="245"/>
    </location>
    <ligand>
        <name>Mg(2+)</name>
        <dbReference type="ChEBI" id="CHEBI:18420"/>
        <label>5</label>
    </ligand>
</feature>
<dbReference type="UniPathway" id="UPA00060">
    <property type="reaction ID" value="UER00142"/>
</dbReference>
<feature type="binding site" evidence="1">
    <location>
        <position position="244"/>
    </location>
    <ligand>
        <name>ATP</name>
        <dbReference type="ChEBI" id="CHEBI:30616"/>
    </ligand>
</feature>
<dbReference type="GO" id="GO:0005524">
    <property type="term" value="F:ATP binding"/>
    <property type="evidence" value="ECO:0007669"/>
    <property type="project" value="UniProtKB-UniRule"/>
</dbReference>
<feature type="binding site" evidence="1">
    <location>
        <position position="296"/>
    </location>
    <ligand>
        <name>substrate</name>
    </ligand>
</feature>
<feature type="binding site" evidence="1">
    <location>
        <position position="149"/>
    </location>
    <ligand>
        <name>Mg(2+)</name>
        <dbReference type="ChEBI" id="CHEBI:18420"/>
        <label>1</label>
    </ligand>
</feature>
<dbReference type="SUPFAM" id="SSF56042">
    <property type="entry name" value="PurM C-terminal domain-like"/>
    <property type="match status" value="1"/>
</dbReference>
<dbReference type="InterPro" id="IPR036676">
    <property type="entry name" value="PurM-like_C_sf"/>
</dbReference>
<feature type="binding site" evidence="1">
    <location>
        <position position="343"/>
    </location>
    <ligand>
        <name>substrate</name>
    </ligand>
</feature>
<dbReference type="SUPFAM" id="SSF55326">
    <property type="entry name" value="PurM N-terminal domain-like"/>
    <property type="match status" value="1"/>
</dbReference>
<dbReference type="OrthoDB" id="9802811at2"/>
<feature type="binding site" evidence="1">
    <location>
        <position position="64"/>
    </location>
    <ligand>
        <name>Mg(2+)</name>
        <dbReference type="ChEBI" id="CHEBI:18420"/>
        <label>1</label>
    </ligand>
</feature>
<keyword evidence="1" id="KW-0067">ATP-binding</keyword>
<feature type="binding site" evidence="1">
    <location>
        <position position="98"/>
    </location>
    <ligand>
        <name>Mg(2+)</name>
        <dbReference type="ChEBI" id="CHEBI:18420"/>
        <label>3</label>
    </ligand>
</feature>
<dbReference type="GO" id="GO:0000287">
    <property type="term" value="F:magnesium ion binding"/>
    <property type="evidence" value="ECO:0007669"/>
    <property type="project" value="UniProtKB-UniRule"/>
</dbReference>
<evidence type="ECO:0000313" key="3">
    <source>
        <dbReference type="EMBL" id="KIC66098.1"/>
    </source>
</evidence>
<comment type="caution">
    <text evidence="1">Lacks conserved residue(s) required for the propagation of feature annotation.</text>
</comment>
<feature type="binding site" evidence="1">
    <location>
        <position position="48"/>
    </location>
    <ligand>
        <name>Mg(2+)</name>
        <dbReference type="ChEBI" id="CHEBI:18420"/>
        <label>3</label>
    </ligand>
</feature>
<feature type="binding site" evidence="1">
    <location>
        <position position="64"/>
    </location>
    <ligand>
        <name>Mg(2+)</name>
        <dbReference type="ChEBI" id="CHEBI:18420"/>
        <label>2</label>
    </ligand>
</feature>
<dbReference type="PIRSF" id="PIRSF005303">
    <property type="entry name" value="Thiam_monoph_kin"/>
    <property type="match status" value="1"/>
</dbReference>
<dbReference type="GO" id="GO:0009030">
    <property type="term" value="F:thiamine-phosphate kinase activity"/>
    <property type="evidence" value="ECO:0007669"/>
    <property type="project" value="UniProtKB-UniRule"/>
</dbReference>
<dbReference type="Gene3D" id="3.30.1330.10">
    <property type="entry name" value="PurM-like, N-terminal domain"/>
    <property type="match status" value="1"/>
</dbReference>
<proteinExistence type="inferred from homology"/>
<dbReference type="PANTHER" id="PTHR30270:SF0">
    <property type="entry name" value="THIAMINE-MONOPHOSPHATE KINASE"/>
    <property type="match status" value="1"/>
</dbReference>
<dbReference type="Gene3D" id="3.90.650.10">
    <property type="entry name" value="PurM-like C-terminal domain"/>
    <property type="match status" value="1"/>
</dbReference>
<dbReference type="InterPro" id="IPR036921">
    <property type="entry name" value="PurM-like_N_sf"/>
</dbReference>
<dbReference type="EMBL" id="JWTB01000024">
    <property type="protein sequence ID" value="KIC66098.1"/>
    <property type="molecule type" value="Genomic_DNA"/>
</dbReference>
<dbReference type="GO" id="GO:0009229">
    <property type="term" value="P:thiamine diphosphate biosynthetic process"/>
    <property type="evidence" value="ECO:0007669"/>
    <property type="project" value="UniProtKB-UniRule"/>
</dbReference>
<dbReference type="RefSeq" id="WP_043453218.1">
    <property type="nucleotide sequence ID" value="NZ_JWTB01000024.1"/>
</dbReference>
<feature type="binding site" evidence="1">
    <location>
        <position position="62"/>
    </location>
    <ligand>
        <name>Mg(2+)</name>
        <dbReference type="ChEBI" id="CHEBI:18420"/>
        <label>4</label>
    </ligand>
</feature>
<dbReference type="InterPro" id="IPR016188">
    <property type="entry name" value="PurM-like_N"/>
</dbReference>
<keyword evidence="1" id="KW-0547">Nucleotide-binding</keyword>
<gene>
    <name evidence="1" type="primary">thiL</name>
    <name evidence="3" type="ORF">RM50_12830</name>
</gene>
<dbReference type="PANTHER" id="PTHR30270">
    <property type="entry name" value="THIAMINE-MONOPHOSPHATE KINASE"/>
    <property type="match status" value="1"/>
</dbReference>